<evidence type="ECO:0000313" key="1">
    <source>
        <dbReference type="EMBL" id="OIJ65566.1"/>
    </source>
</evidence>
<protein>
    <recommendedName>
        <fullName evidence="3">DUF2304 domain-containing protein</fullName>
    </recommendedName>
</protein>
<proteinExistence type="predicted"/>
<sequence>MILSMSGVVLLAIIVFLFFKKDGLKASHAVTTSLFGFYLASTAIAPSIKAGGESLASLLGGIKF</sequence>
<evidence type="ECO:0000313" key="2">
    <source>
        <dbReference type="Proteomes" id="UP000034196"/>
    </source>
</evidence>
<accession>A0A1J4NWP4</accession>
<dbReference type="RefSeq" id="WP_046583282.1">
    <property type="nucleotide sequence ID" value="NZ_LAVA02000056.1"/>
</dbReference>
<name>A0A1J4NWP4_9ACTN</name>
<organism evidence="1 2">
    <name type="scientific">Streptomyces mangrovisoli</name>
    <dbReference type="NCBI Taxonomy" id="1428628"/>
    <lineage>
        <taxon>Bacteria</taxon>
        <taxon>Bacillati</taxon>
        <taxon>Actinomycetota</taxon>
        <taxon>Actinomycetes</taxon>
        <taxon>Kitasatosporales</taxon>
        <taxon>Streptomycetaceae</taxon>
        <taxon>Streptomyces</taxon>
    </lineage>
</organism>
<dbReference type="Proteomes" id="UP000034196">
    <property type="component" value="Unassembled WGS sequence"/>
</dbReference>
<keyword evidence="2" id="KW-1185">Reference proteome</keyword>
<reference evidence="1" key="1">
    <citation type="submission" date="2016-10" db="EMBL/GenBank/DDBJ databases">
        <title>Genome sequence of Streptomyces mangrovisoli MUSC 149.</title>
        <authorList>
            <person name="Lee L.-H."/>
            <person name="Ser H.-L."/>
        </authorList>
    </citation>
    <scope>NUCLEOTIDE SEQUENCE [LARGE SCALE GENOMIC DNA]</scope>
    <source>
        <strain evidence="1">MUSC 149</strain>
    </source>
</reference>
<gene>
    <name evidence="1" type="ORF">WN71_022815</name>
</gene>
<dbReference type="AlphaFoldDB" id="A0A1J4NWP4"/>
<dbReference type="OrthoDB" id="3873606at2"/>
<evidence type="ECO:0008006" key="3">
    <source>
        <dbReference type="Google" id="ProtNLM"/>
    </source>
</evidence>
<dbReference type="EMBL" id="LAVA02000056">
    <property type="protein sequence ID" value="OIJ65566.1"/>
    <property type="molecule type" value="Genomic_DNA"/>
</dbReference>
<comment type="caution">
    <text evidence="1">The sequence shown here is derived from an EMBL/GenBank/DDBJ whole genome shotgun (WGS) entry which is preliminary data.</text>
</comment>